<reference evidence="13" key="1">
    <citation type="submission" date="2016-04" db="EMBL/GenBank/DDBJ databases">
        <title>Complete Genome Sequences of Twelve Strains of a Stable Defined Moderately Diverse Mouse Microbiota 2 (sDMDMm2).</title>
        <authorList>
            <person name="Uchimura Y."/>
            <person name="Wyss M."/>
            <person name="Brugiroux S."/>
            <person name="Limenitakis J.P."/>
            <person name="Stecher B."/>
            <person name="McCoy K.D."/>
            <person name="Macpherson A.J."/>
        </authorList>
    </citation>
    <scope>NUCLEOTIDE SEQUENCE [LARGE SCALE GENOMIC DNA]</scope>
    <source>
        <strain evidence="13">YL27</strain>
    </source>
</reference>
<dbReference type="Proteomes" id="UP000186351">
    <property type="component" value="Chromosome"/>
</dbReference>
<dbReference type="STRING" id="1796646.A4V02_02920"/>
<dbReference type="InterPro" id="IPR001375">
    <property type="entry name" value="Peptidase_S9_cat"/>
</dbReference>
<dbReference type="InterPro" id="IPR002470">
    <property type="entry name" value="Peptidase_S9A"/>
</dbReference>
<evidence type="ECO:0000259" key="10">
    <source>
        <dbReference type="Pfam" id="PF00326"/>
    </source>
</evidence>
<name>A0A1B1S7K5_9BACT</name>
<evidence type="ECO:0000256" key="7">
    <source>
        <dbReference type="ARBA" id="ARBA00060121"/>
    </source>
</evidence>
<dbReference type="EMBL" id="CP015402">
    <property type="protein sequence ID" value="ANU62776.1"/>
    <property type="molecule type" value="Genomic_DNA"/>
</dbReference>
<evidence type="ECO:0000256" key="2">
    <source>
        <dbReference type="ARBA" id="ARBA00005228"/>
    </source>
</evidence>
<dbReference type="InterPro" id="IPR029058">
    <property type="entry name" value="AB_hydrolase_fold"/>
</dbReference>
<comment type="function">
    <text evidence="7">Cleaves peptide bonds on the C-terminal side of prolyl residues within peptides that are up to approximately 30 amino acids long. Has an absolute requirement for an X-Pro bond in the trans configuration immediately preceding the Pro-Y scissible bond.</text>
</comment>
<dbReference type="Gene3D" id="3.40.50.1820">
    <property type="entry name" value="alpha/beta hydrolase"/>
    <property type="match status" value="1"/>
</dbReference>
<evidence type="ECO:0000256" key="8">
    <source>
        <dbReference type="ARBA" id="ARBA00081187"/>
    </source>
</evidence>
<evidence type="ECO:0000256" key="9">
    <source>
        <dbReference type="SAM" id="SignalP"/>
    </source>
</evidence>
<comment type="similarity">
    <text evidence="2">Belongs to the peptidase S9A family.</text>
</comment>
<dbReference type="GO" id="GO:0006508">
    <property type="term" value="P:proteolysis"/>
    <property type="evidence" value="ECO:0007669"/>
    <property type="project" value="UniProtKB-KW"/>
</dbReference>
<dbReference type="InterPro" id="IPR051167">
    <property type="entry name" value="Prolyl_oligopep/macrocyclase"/>
</dbReference>
<feature type="domain" description="Peptidase S9A N-terminal" evidence="11">
    <location>
        <begin position="26"/>
        <end position="426"/>
    </location>
</feature>
<dbReference type="GO" id="GO:0005829">
    <property type="term" value="C:cytosol"/>
    <property type="evidence" value="ECO:0007669"/>
    <property type="project" value="TreeGrafter"/>
</dbReference>
<feature type="signal peptide" evidence="9">
    <location>
        <begin position="1"/>
        <end position="20"/>
    </location>
</feature>
<keyword evidence="6" id="KW-0720">Serine protease</keyword>
<dbReference type="Gene3D" id="2.130.10.120">
    <property type="entry name" value="Prolyl oligopeptidase, N-terminal domain"/>
    <property type="match status" value="1"/>
</dbReference>
<keyword evidence="4" id="KW-0645">Protease</keyword>
<feature type="domain" description="Peptidase S9 prolyl oligopeptidase catalytic" evidence="10">
    <location>
        <begin position="485"/>
        <end position="702"/>
    </location>
</feature>
<sequence length="707" mass="78788">MKSLSLATLTSAFCIMASNAQSLKYPVAPSDNTVDTYFGVSVPDPYRPLENDTAAATAAWVEAENAVTRAYLDKIPFRDDIHKRLTALFDYHKHGLPWKKNGWYYFYENDGLRNQAVLYRTRSLDKAPEVFLDPNTLSDDGTVALTGVFFSHDGRHAAYTISRSGSDWTEIYVMDTDTKQLLPDHIEWAKFTGADWQGDGFYYSAYPAPEKGKEFSNANENHRIYFHRLGTPQSDDILVYEEPDQPLKFFSASVPDDESVIFVSGSGQGLGNTLMVRSLADKDAQWKVMSPTQDYEVAVLDVIDGTIYIYTNYGAPRYRLMTATLDNPAMDQWKELIPEQKGVLTGVDFTGPDRMILTYNTDASNHAYVYTLEGRRIREIQLPSIGSVGFSASRKHPEVFYAFTSFAYPSALYRYDVDKNESSLYRGSDIKGFNPDDYVTEQVFYPSADGTEIPMFLTYKKGLKRDGSNPVYLYGYGGFNISLNPSFSAQRILWLENGGIYAQANLRGGGEYGEEWHLAGTKLNKLNVFNDFIAAAEYMIDRGWTNPGMLAIEGGSNGGLLVGATVNMRPDLFKVAIPRVGVMDMMRYHLFTIGWNWAPDYGTSADSPEMAAYLLGYSPLHNISDNGTPYPAIMVTTADHDDRVVPAHSFKYAAALQAADTGKAPKLIRIDSKAGHGAGKPVSKVIDEYADIYSFIFNNIGKVPAAR</sequence>
<dbReference type="AlphaFoldDB" id="A0A1B1S7K5"/>
<organism evidence="12 13">
    <name type="scientific">Muribaculum intestinale</name>
    <dbReference type="NCBI Taxonomy" id="1796646"/>
    <lineage>
        <taxon>Bacteria</taxon>
        <taxon>Pseudomonadati</taxon>
        <taxon>Bacteroidota</taxon>
        <taxon>Bacteroidia</taxon>
        <taxon>Bacteroidales</taxon>
        <taxon>Muribaculaceae</taxon>
        <taxon>Muribaculum</taxon>
    </lineage>
</organism>
<dbReference type="GeneID" id="65535795"/>
<evidence type="ECO:0000256" key="5">
    <source>
        <dbReference type="ARBA" id="ARBA00022801"/>
    </source>
</evidence>
<dbReference type="GO" id="GO:0070012">
    <property type="term" value="F:oligopeptidase activity"/>
    <property type="evidence" value="ECO:0007669"/>
    <property type="project" value="TreeGrafter"/>
</dbReference>
<dbReference type="KEGG" id="pary:A4V02_02920"/>
<dbReference type="SUPFAM" id="SSF50993">
    <property type="entry name" value="Peptidase/esterase 'gauge' domain"/>
    <property type="match status" value="1"/>
</dbReference>
<dbReference type="OrthoDB" id="9801421at2"/>
<dbReference type="GO" id="GO:0004252">
    <property type="term" value="F:serine-type endopeptidase activity"/>
    <property type="evidence" value="ECO:0007669"/>
    <property type="project" value="UniProtKB-EC"/>
</dbReference>
<dbReference type="InterPro" id="IPR023302">
    <property type="entry name" value="Pept_S9A_N"/>
</dbReference>
<feature type="chain" id="PRO_5008529250" description="prolyl oligopeptidase" evidence="9">
    <location>
        <begin position="21"/>
        <end position="707"/>
    </location>
</feature>
<gene>
    <name evidence="12" type="ORF">A4V02_02920</name>
</gene>
<dbReference type="EC" id="3.4.21.26" evidence="3"/>
<evidence type="ECO:0000313" key="13">
    <source>
        <dbReference type="Proteomes" id="UP000186351"/>
    </source>
</evidence>
<dbReference type="Pfam" id="PF02897">
    <property type="entry name" value="Peptidase_S9_N"/>
    <property type="match status" value="1"/>
</dbReference>
<evidence type="ECO:0000259" key="11">
    <source>
        <dbReference type="Pfam" id="PF02897"/>
    </source>
</evidence>
<dbReference type="InterPro" id="IPR002471">
    <property type="entry name" value="Pept_S9_AS"/>
</dbReference>
<evidence type="ECO:0000256" key="3">
    <source>
        <dbReference type="ARBA" id="ARBA00011897"/>
    </source>
</evidence>
<dbReference type="PRINTS" id="PR00862">
    <property type="entry name" value="PROLIGOPTASE"/>
</dbReference>
<comment type="catalytic activity">
    <reaction evidence="1">
        <text>Hydrolysis of Pro-|-Xaa &gt;&gt; Ala-|-Xaa in oligopeptides.</text>
        <dbReference type="EC" id="3.4.21.26"/>
    </reaction>
</comment>
<keyword evidence="9" id="KW-0732">Signal</keyword>
<evidence type="ECO:0000256" key="1">
    <source>
        <dbReference type="ARBA" id="ARBA00001070"/>
    </source>
</evidence>
<protein>
    <recommendedName>
        <fullName evidence="3">prolyl oligopeptidase</fullName>
        <ecNumber evidence="3">3.4.21.26</ecNumber>
    </recommendedName>
    <alternativeName>
        <fullName evidence="8">Proline-specific endopeptidase</fullName>
    </alternativeName>
</protein>
<dbReference type="SUPFAM" id="SSF53474">
    <property type="entry name" value="alpha/beta-Hydrolases"/>
    <property type="match status" value="1"/>
</dbReference>
<proteinExistence type="inferred from homology"/>
<accession>A0A1B1S7K5</accession>
<evidence type="ECO:0000256" key="4">
    <source>
        <dbReference type="ARBA" id="ARBA00022670"/>
    </source>
</evidence>
<evidence type="ECO:0000313" key="12">
    <source>
        <dbReference type="EMBL" id="ANU62776.1"/>
    </source>
</evidence>
<dbReference type="PANTHER" id="PTHR42881:SF2">
    <property type="entry name" value="PROLYL ENDOPEPTIDASE"/>
    <property type="match status" value="1"/>
</dbReference>
<dbReference type="PANTHER" id="PTHR42881">
    <property type="entry name" value="PROLYL ENDOPEPTIDASE"/>
    <property type="match status" value="1"/>
</dbReference>
<dbReference type="PROSITE" id="PS00708">
    <property type="entry name" value="PRO_ENDOPEP_SER"/>
    <property type="match status" value="1"/>
</dbReference>
<dbReference type="Pfam" id="PF00326">
    <property type="entry name" value="Peptidase_S9"/>
    <property type="match status" value="1"/>
</dbReference>
<dbReference type="RefSeq" id="WP_068960156.1">
    <property type="nucleotide sequence ID" value="NZ_CAJTAP010000002.1"/>
</dbReference>
<keyword evidence="13" id="KW-1185">Reference proteome</keyword>
<dbReference type="FunFam" id="3.40.50.1820:FF:000005">
    <property type="entry name" value="Prolyl endopeptidase"/>
    <property type="match status" value="1"/>
</dbReference>
<evidence type="ECO:0000256" key="6">
    <source>
        <dbReference type="ARBA" id="ARBA00022825"/>
    </source>
</evidence>
<keyword evidence="5" id="KW-0378">Hydrolase</keyword>
<accession>A0A1Z2XE70</accession>